<dbReference type="FunFam" id="3.40.50.300:FF:001389">
    <property type="entry name" value="ATP-dependent DNA helicase RecQ"/>
    <property type="match status" value="1"/>
</dbReference>
<dbReference type="GO" id="GO:0016787">
    <property type="term" value="F:hydrolase activity"/>
    <property type="evidence" value="ECO:0007669"/>
    <property type="project" value="UniProtKB-KW"/>
</dbReference>
<evidence type="ECO:0000256" key="9">
    <source>
        <dbReference type="ARBA" id="ARBA00034617"/>
    </source>
</evidence>
<dbReference type="InterPro" id="IPR032284">
    <property type="entry name" value="RecQ_Zn-bd"/>
</dbReference>
<comment type="caution">
    <text evidence="15">The sequence shown here is derived from an EMBL/GenBank/DDBJ whole genome shotgun (WGS) entry which is preliminary data.</text>
</comment>
<organism evidence="15 16">
    <name type="scientific">Leptobacterium flavescens</name>
    <dbReference type="NCBI Taxonomy" id="472055"/>
    <lineage>
        <taxon>Bacteria</taxon>
        <taxon>Pseudomonadati</taxon>
        <taxon>Bacteroidota</taxon>
        <taxon>Flavobacteriia</taxon>
        <taxon>Flavobacteriales</taxon>
        <taxon>Flavobacteriaceae</taxon>
        <taxon>Leptobacterium</taxon>
    </lineage>
</organism>
<dbReference type="PROSITE" id="PS51192">
    <property type="entry name" value="HELICASE_ATP_BIND_1"/>
    <property type="match status" value="1"/>
</dbReference>
<evidence type="ECO:0000256" key="3">
    <source>
        <dbReference type="ARBA" id="ARBA00022741"/>
    </source>
</evidence>
<evidence type="ECO:0000256" key="12">
    <source>
        <dbReference type="ARBA" id="ARBA00044550"/>
    </source>
</evidence>
<keyword evidence="8" id="KW-0413">Isomerase</keyword>
<dbReference type="PROSITE" id="PS51194">
    <property type="entry name" value="HELICASE_CTER"/>
    <property type="match status" value="1"/>
</dbReference>
<evidence type="ECO:0000256" key="6">
    <source>
        <dbReference type="ARBA" id="ARBA00022840"/>
    </source>
</evidence>
<dbReference type="GO" id="GO:0006310">
    <property type="term" value="P:DNA recombination"/>
    <property type="evidence" value="ECO:0007669"/>
    <property type="project" value="InterPro"/>
</dbReference>
<dbReference type="GO" id="GO:0003677">
    <property type="term" value="F:DNA binding"/>
    <property type="evidence" value="ECO:0007669"/>
    <property type="project" value="UniProtKB-KW"/>
</dbReference>
<dbReference type="InterPro" id="IPR004589">
    <property type="entry name" value="DNA_helicase_ATP-dep_RecQ"/>
</dbReference>
<keyword evidence="4 15" id="KW-0378">Hydrolase</keyword>
<dbReference type="Pfam" id="PF00270">
    <property type="entry name" value="DEAD"/>
    <property type="match status" value="1"/>
</dbReference>
<dbReference type="GO" id="GO:0006281">
    <property type="term" value="P:DNA repair"/>
    <property type="evidence" value="ECO:0007669"/>
    <property type="project" value="TreeGrafter"/>
</dbReference>
<dbReference type="GO" id="GO:0046872">
    <property type="term" value="F:metal ion binding"/>
    <property type="evidence" value="ECO:0007669"/>
    <property type="project" value="UniProtKB-KW"/>
</dbReference>
<dbReference type="EMBL" id="JAABOO010000001">
    <property type="protein sequence ID" value="NER11925.1"/>
    <property type="molecule type" value="Genomic_DNA"/>
</dbReference>
<evidence type="ECO:0000256" key="7">
    <source>
        <dbReference type="ARBA" id="ARBA00023125"/>
    </source>
</evidence>
<dbReference type="RefSeq" id="WP_163604968.1">
    <property type="nucleotide sequence ID" value="NZ_JAABOO010000001.1"/>
</dbReference>
<evidence type="ECO:0000256" key="11">
    <source>
        <dbReference type="ARBA" id="ARBA00044535"/>
    </source>
</evidence>
<dbReference type="InterPro" id="IPR036388">
    <property type="entry name" value="WH-like_DNA-bd_sf"/>
</dbReference>
<evidence type="ECO:0000256" key="1">
    <source>
        <dbReference type="ARBA" id="ARBA00005446"/>
    </source>
</evidence>
<dbReference type="Gene3D" id="1.10.10.10">
    <property type="entry name" value="Winged helix-like DNA-binding domain superfamily/Winged helix DNA-binding domain"/>
    <property type="match status" value="1"/>
</dbReference>
<feature type="domain" description="Helicase C-terminal" evidence="14">
    <location>
        <begin position="217"/>
        <end position="363"/>
    </location>
</feature>
<dbReference type="InterPro" id="IPR027417">
    <property type="entry name" value="P-loop_NTPase"/>
</dbReference>
<evidence type="ECO:0000256" key="8">
    <source>
        <dbReference type="ARBA" id="ARBA00023235"/>
    </source>
</evidence>
<dbReference type="CDD" id="cd17920">
    <property type="entry name" value="DEXHc_RecQ"/>
    <property type="match status" value="1"/>
</dbReference>
<dbReference type="Proteomes" id="UP000468581">
    <property type="component" value="Unassembled WGS sequence"/>
</dbReference>
<dbReference type="PANTHER" id="PTHR13710">
    <property type="entry name" value="DNA HELICASE RECQ FAMILY MEMBER"/>
    <property type="match status" value="1"/>
</dbReference>
<dbReference type="InterPro" id="IPR001650">
    <property type="entry name" value="Helicase_C-like"/>
</dbReference>
<evidence type="ECO:0000259" key="13">
    <source>
        <dbReference type="PROSITE" id="PS51192"/>
    </source>
</evidence>
<keyword evidence="6" id="KW-0067">ATP-binding</keyword>
<protein>
    <recommendedName>
        <fullName evidence="11">ATP-dependent DNA helicase RecQ</fullName>
        <ecNumber evidence="10">5.6.2.4</ecNumber>
    </recommendedName>
    <alternativeName>
        <fullName evidence="12">DNA 3'-5' helicase RecQ</fullName>
    </alternativeName>
</protein>
<dbReference type="NCBIfam" id="TIGR00614">
    <property type="entry name" value="recQ_fam"/>
    <property type="match status" value="1"/>
</dbReference>
<evidence type="ECO:0000256" key="4">
    <source>
        <dbReference type="ARBA" id="ARBA00022801"/>
    </source>
</evidence>
<dbReference type="InterPro" id="IPR011545">
    <property type="entry name" value="DEAD/DEAH_box_helicase_dom"/>
</dbReference>
<dbReference type="EC" id="5.6.2.4" evidence="10"/>
<keyword evidence="16" id="KW-1185">Reference proteome</keyword>
<keyword evidence="2" id="KW-0479">Metal-binding</keyword>
<evidence type="ECO:0000313" key="16">
    <source>
        <dbReference type="Proteomes" id="UP000468581"/>
    </source>
</evidence>
<dbReference type="Pfam" id="PF16124">
    <property type="entry name" value="RecQ_Zn_bind"/>
    <property type="match status" value="1"/>
</dbReference>
<feature type="domain" description="Helicase ATP-binding" evidence="13">
    <location>
        <begin position="25"/>
        <end position="193"/>
    </location>
</feature>
<evidence type="ECO:0000313" key="15">
    <source>
        <dbReference type="EMBL" id="NER11925.1"/>
    </source>
</evidence>
<dbReference type="SMART" id="SM00490">
    <property type="entry name" value="HELICc"/>
    <property type="match status" value="1"/>
</dbReference>
<dbReference type="GO" id="GO:0043590">
    <property type="term" value="C:bacterial nucleoid"/>
    <property type="evidence" value="ECO:0007669"/>
    <property type="project" value="TreeGrafter"/>
</dbReference>
<dbReference type="PANTHER" id="PTHR13710:SF105">
    <property type="entry name" value="ATP-DEPENDENT DNA HELICASE Q1"/>
    <property type="match status" value="1"/>
</dbReference>
<comment type="catalytic activity">
    <reaction evidence="9">
        <text>Couples ATP hydrolysis with the unwinding of duplex DNA by translocating in the 3'-5' direction.</text>
        <dbReference type="EC" id="5.6.2.4"/>
    </reaction>
</comment>
<evidence type="ECO:0000259" key="14">
    <source>
        <dbReference type="PROSITE" id="PS51194"/>
    </source>
</evidence>
<dbReference type="AlphaFoldDB" id="A0A6P0UFA2"/>
<dbReference type="Gene3D" id="3.40.50.300">
    <property type="entry name" value="P-loop containing nucleotide triphosphate hydrolases"/>
    <property type="match status" value="2"/>
</dbReference>
<proteinExistence type="inferred from homology"/>
<evidence type="ECO:0000256" key="2">
    <source>
        <dbReference type="ARBA" id="ARBA00022723"/>
    </source>
</evidence>
<reference evidence="15 16" key="1">
    <citation type="submission" date="2020-01" db="EMBL/GenBank/DDBJ databases">
        <title>Leptobacterium flavescens.</title>
        <authorList>
            <person name="Wang G."/>
        </authorList>
    </citation>
    <scope>NUCLEOTIDE SEQUENCE [LARGE SCALE GENOMIC DNA]</scope>
    <source>
        <strain evidence="15 16">KCTC 22160</strain>
    </source>
</reference>
<dbReference type="Pfam" id="PF00271">
    <property type="entry name" value="Helicase_C"/>
    <property type="match status" value="1"/>
</dbReference>
<accession>A0A6P0UFA2</accession>
<keyword evidence="5 15" id="KW-0347">Helicase</keyword>
<dbReference type="GO" id="GO:0030894">
    <property type="term" value="C:replisome"/>
    <property type="evidence" value="ECO:0007669"/>
    <property type="project" value="TreeGrafter"/>
</dbReference>
<keyword evidence="7" id="KW-0238">DNA-binding</keyword>
<dbReference type="GO" id="GO:0009378">
    <property type="term" value="F:four-way junction helicase activity"/>
    <property type="evidence" value="ECO:0007669"/>
    <property type="project" value="TreeGrafter"/>
</dbReference>
<keyword evidence="3" id="KW-0547">Nucleotide-binding</keyword>
<dbReference type="InterPro" id="IPR014001">
    <property type="entry name" value="Helicase_ATP-bd"/>
</dbReference>
<gene>
    <name evidence="15" type="ORF">GWK08_00595</name>
</gene>
<evidence type="ECO:0000256" key="5">
    <source>
        <dbReference type="ARBA" id="ARBA00022806"/>
    </source>
</evidence>
<dbReference type="GO" id="GO:0043138">
    <property type="term" value="F:3'-5' DNA helicase activity"/>
    <property type="evidence" value="ECO:0007669"/>
    <property type="project" value="UniProtKB-EC"/>
</dbReference>
<name>A0A6P0UFA2_9FLAO</name>
<dbReference type="SUPFAM" id="SSF52540">
    <property type="entry name" value="P-loop containing nucleoside triphosphate hydrolases"/>
    <property type="match status" value="1"/>
</dbReference>
<sequence length="638" mass="72584">MSTPLDILKKVWGFSSFRDPQEEIVNTLMEGRDTLALLPTGGGKSICFQVPALAKEGICIVVSPLIALMRDQVENLKKKGIKAIALSSGLKFEEIDALLDNCIYGNYKFLYLSPERLQQELVLDRIRQMPLNLIAVDEAHCISQWGNDFRPAYRNCNILRELFPHVPIAALTASATPRVAEDIMLNLKLESPSLIKKSFARPNISYRVWEVEDKFYRIKQILSKYKGSSIVYVRNRRAAADVAAYLNANSVSASYYHGGISTEEKNKRLELWLQNKVQVMVATNAFGMGIDKADVRTVIHIQLPENLENYYQEAGRAGRDGEIAYAVILKNKGDEDRLKKQFLSVLPDTPFIKLLYNKLNNFFQISYGEGAFEKHMLRFNEFCGIYKMNPVLAYNGLKLLDRHSIIQLSQNFEKKTTVKFIVTNHQLFAYLDRNADLQNITQAILRTYGGIFDNETKINTHLIATKTGSKQADVEAVLERLFTDEIIDYQASDTDTEISFLVPREDDKTINIIAADIEQQRRLKEDHIAAVLKYAENNTKCRSVQLLEYFGESNTVACGICSVCTETKEKLTPEIIEVVRADILKLLKKGACTSREIVEKLSFKEHIIIYVLRLLLEFNSIEVNSRNEYLIVKSQKDA</sequence>
<dbReference type="SMART" id="SM00487">
    <property type="entry name" value="DEXDc"/>
    <property type="match status" value="1"/>
</dbReference>
<dbReference type="GO" id="GO:0005524">
    <property type="term" value="F:ATP binding"/>
    <property type="evidence" value="ECO:0007669"/>
    <property type="project" value="UniProtKB-KW"/>
</dbReference>
<comment type="similarity">
    <text evidence="1">Belongs to the helicase family. RecQ subfamily.</text>
</comment>
<dbReference type="GO" id="GO:0005737">
    <property type="term" value="C:cytoplasm"/>
    <property type="evidence" value="ECO:0007669"/>
    <property type="project" value="TreeGrafter"/>
</dbReference>
<evidence type="ECO:0000256" key="10">
    <source>
        <dbReference type="ARBA" id="ARBA00034808"/>
    </source>
</evidence>